<dbReference type="Proteomes" id="UP000013085">
    <property type="component" value="Unassembled WGS sequence"/>
</dbReference>
<evidence type="ECO:0000256" key="1">
    <source>
        <dbReference type="ARBA" id="ARBA00008005"/>
    </source>
</evidence>
<name>A0A0E2HCP2_9FIRM</name>
<accession>A0A0E2HCP2</accession>
<dbReference type="Pfam" id="PF04984">
    <property type="entry name" value="Phage_sheath_1"/>
    <property type="match status" value="1"/>
</dbReference>
<dbReference type="PATRIC" id="fig|999408.3.peg.2108"/>
<comment type="caution">
    <text evidence="4">The sequence shown here is derived from an EMBL/GenBank/DDBJ whole genome shotgun (WGS) entry which is preliminary data.</text>
</comment>
<feature type="domain" description="Tail sheath protein C-terminal" evidence="3">
    <location>
        <begin position="233"/>
        <end position="355"/>
    </location>
</feature>
<sequence>MALGLPNITIIFKGLAASAIERSERGIVACIVKDDTEGGQRLSVYESILDIDFEHMTEANYGYLKLLFEGGPVRVIVLRESAESPNLAAALKELMYLRWNYLCYPDISDEDKTTLAAWIKEMRDKNHKTFKAVLAASASDHEGIINLTTDGIESSITGKTHTAKEYCARIAGVLAGLSLSRSSTYYVLGDVLKAECPSDPDERINKGEFILVFDGEKYKVGRGVNSLTTFTKEKTEDVRKIKIVEGMDLYQDDIRNTFTDSYVGKYVNDYDNKQLFVAAVRAYQAGLAGEVLDASYDNTASVDAQAQKQYLQERGQDVSQMTETEILTANTGAKVFIASHVKFVDAMEDLQMTVNM</sequence>
<gene>
    <name evidence="4" type="ORF">HMPREF1090_01963</name>
</gene>
<dbReference type="Gene3D" id="3.30.1370.220">
    <property type="match status" value="1"/>
</dbReference>
<protein>
    <recommendedName>
        <fullName evidence="6">Tail sheath protein C-terminal domain-containing protein</fullName>
    </recommendedName>
</protein>
<dbReference type="AlphaFoldDB" id="A0A0E2HCP2"/>
<dbReference type="InterPro" id="IPR035089">
    <property type="entry name" value="Phage_sheath_subtilisin"/>
</dbReference>
<dbReference type="Gene3D" id="3.40.50.11790">
    <property type="match status" value="1"/>
</dbReference>
<reference evidence="4 5" key="1">
    <citation type="submission" date="2013-01" db="EMBL/GenBank/DDBJ databases">
        <title>The Genome Sequence of Clostridium clostridioforme 90A8.</title>
        <authorList>
            <consortium name="The Broad Institute Genome Sequencing Platform"/>
            <person name="Earl A."/>
            <person name="Ward D."/>
            <person name="Feldgarden M."/>
            <person name="Gevers D."/>
            <person name="Courvalin P."/>
            <person name="Lambert T."/>
            <person name="Walker B."/>
            <person name="Young S.K."/>
            <person name="Zeng Q."/>
            <person name="Gargeya S."/>
            <person name="Fitzgerald M."/>
            <person name="Haas B."/>
            <person name="Abouelleil A."/>
            <person name="Alvarado L."/>
            <person name="Arachchi H.M."/>
            <person name="Berlin A.M."/>
            <person name="Chapman S.B."/>
            <person name="Dewar J."/>
            <person name="Goldberg J."/>
            <person name="Griggs A."/>
            <person name="Gujja S."/>
            <person name="Hansen M."/>
            <person name="Howarth C."/>
            <person name="Imamovic A."/>
            <person name="Larimer J."/>
            <person name="McCowan C."/>
            <person name="Murphy C."/>
            <person name="Neiman D."/>
            <person name="Pearson M."/>
            <person name="Priest M."/>
            <person name="Roberts A."/>
            <person name="Saif S."/>
            <person name="Shea T."/>
            <person name="Sisk P."/>
            <person name="Sykes S."/>
            <person name="Wortman J."/>
            <person name="Nusbaum C."/>
            <person name="Birren B."/>
        </authorList>
    </citation>
    <scope>NUCLEOTIDE SEQUENCE [LARGE SCALE GENOMIC DNA]</scope>
    <source>
        <strain evidence="4 5">90A8</strain>
    </source>
</reference>
<dbReference type="InterPro" id="IPR020287">
    <property type="entry name" value="Tail_sheath_C"/>
</dbReference>
<evidence type="ECO:0000259" key="2">
    <source>
        <dbReference type="Pfam" id="PF04984"/>
    </source>
</evidence>
<evidence type="ECO:0000313" key="4">
    <source>
        <dbReference type="EMBL" id="ENZ17193.1"/>
    </source>
</evidence>
<dbReference type="RefSeq" id="WP_002595606.1">
    <property type="nucleotide sequence ID" value="NZ_KB851019.1"/>
</dbReference>
<evidence type="ECO:0008006" key="6">
    <source>
        <dbReference type="Google" id="ProtNLM"/>
    </source>
</evidence>
<organism evidence="4 5">
    <name type="scientific">[Clostridium] clostridioforme 90A8</name>
    <dbReference type="NCBI Taxonomy" id="999408"/>
    <lineage>
        <taxon>Bacteria</taxon>
        <taxon>Bacillati</taxon>
        <taxon>Bacillota</taxon>
        <taxon>Clostridia</taxon>
        <taxon>Lachnospirales</taxon>
        <taxon>Lachnospiraceae</taxon>
        <taxon>Enterocloster</taxon>
    </lineage>
</organism>
<dbReference type="EMBL" id="AGYR01000018">
    <property type="protein sequence ID" value="ENZ17193.1"/>
    <property type="molecule type" value="Genomic_DNA"/>
</dbReference>
<dbReference type="HOGENOM" id="CLU_060506_0_0_9"/>
<proteinExistence type="inferred from homology"/>
<comment type="similarity">
    <text evidence="1">Belongs to the myoviridae tail sheath protein family.</text>
</comment>
<dbReference type="Pfam" id="PF17482">
    <property type="entry name" value="Phage_sheath_1C"/>
    <property type="match status" value="1"/>
</dbReference>
<evidence type="ECO:0000259" key="3">
    <source>
        <dbReference type="Pfam" id="PF17482"/>
    </source>
</evidence>
<feature type="domain" description="Tail sheath protein subtilisin-like" evidence="2">
    <location>
        <begin position="82"/>
        <end position="226"/>
    </location>
</feature>
<evidence type="ECO:0000313" key="5">
    <source>
        <dbReference type="Proteomes" id="UP000013085"/>
    </source>
</evidence>